<protein>
    <recommendedName>
        <fullName evidence="6">Sororin C-terminal region domain-containing protein</fullName>
    </recommendedName>
</protein>
<keyword evidence="3" id="KW-0539">Nucleus</keyword>
<evidence type="ECO:0000256" key="1">
    <source>
        <dbReference type="ARBA" id="ARBA00022618"/>
    </source>
</evidence>
<dbReference type="GO" id="GO:0051301">
    <property type="term" value="P:cell division"/>
    <property type="evidence" value="ECO:0007669"/>
    <property type="project" value="UniProtKB-KW"/>
</dbReference>
<dbReference type="Proteomes" id="UP001179952">
    <property type="component" value="Unassembled WGS sequence"/>
</dbReference>
<dbReference type="Pfam" id="PF25220">
    <property type="entry name" value="Sororin_C"/>
    <property type="match status" value="1"/>
</dbReference>
<dbReference type="GO" id="GO:0005634">
    <property type="term" value="C:nucleus"/>
    <property type="evidence" value="ECO:0007669"/>
    <property type="project" value="UniProtKB-SubCell"/>
</dbReference>
<feature type="domain" description="Sororin C-terminal region" evidence="6">
    <location>
        <begin position="36"/>
        <end position="58"/>
    </location>
</feature>
<evidence type="ECO:0000259" key="6">
    <source>
        <dbReference type="Pfam" id="PF25220"/>
    </source>
</evidence>
<evidence type="ECO:0000256" key="3">
    <source>
        <dbReference type="ARBA" id="ARBA00023242"/>
    </source>
</evidence>
<dbReference type="PANTHER" id="PTHR35740:SF1">
    <property type="entry name" value="OS12G0111700 PROTEIN"/>
    <property type="match status" value="1"/>
</dbReference>
<keyword evidence="4" id="KW-0131">Cell cycle</keyword>
<keyword evidence="2" id="KW-0498">Mitosis</keyword>
<keyword evidence="8" id="KW-1185">Reference proteome</keyword>
<dbReference type="PANTHER" id="PTHR35740">
    <property type="entry name" value="OS12G0111700 PROTEIN"/>
    <property type="match status" value="1"/>
</dbReference>
<reference evidence="7" key="2">
    <citation type="submission" date="2023-06" db="EMBL/GenBank/DDBJ databases">
        <authorList>
            <person name="Ma L."/>
            <person name="Liu K.-W."/>
            <person name="Li Z."/>
            <person name="Hsiao Y.-Y."/>
            <person name="Qi Y."/>
            <person name="Fu T."/>
            <person name="Tang G."/>
            <person name="Zhang D."/>
            <person name="Sun W.-H."/>
            <person name="Liu D.-K."/>
            <person name="Li Y."/>
            <person name="Chen G.-Z."/>
            <person name="Liu X.-D."/>
            <person name="Liao X.-Y."/>
            <person name="Jiang Y.-T."/>
            <person name="Yu X."/>
            <person name="Hao Y."/>
            <person name="Huang J."/>
            <person name="Zhao X.-W."/>
            <person name="Ke S."/>
            <person name="Chen Y.-Y."/>
            <person name="Wu W.-L."/>
            <person name="Hsu J.-L."/>
            <person name="Lin Y.-F."/>
            <person name="Huang M.-D."/>
            <person name="Li C.-Y."/>
            <person name="Huang L."/>
            <person name="Wang Z.-W."/>
            <person name="Zhao X."/>
            <person name="Zhong W.-Y."/>
            <person name="Peng D.-H."/>
            <person name="Ahmad S."/>
            <person name="Lan S."/>
            <person name="Zhang J.-S."/>
            <person name="Tsai W.-C."/>
            <person name="Van De Peer Y."/>
            <person name="Liu Z.-J."/>
        </authorList>
    </citation>
    <scope>NUCLEOTIDE SEQUENCE</scope>
    <source>
        <strain evidence="7">SCP</strain>
        <tissue evidence="7">Leaves</tissue>
    </source>
</reference>
<sequence length="66" mass="7794">MSCIAPAPLYHLDFHLIYVQKRRYMVPGGVEKHKLSQDFIDKQRAYFMEIDDFELQVEAVSEGEME</sequence>
<evidence type="ECO:0000313" key="8">
    <source>
        <dbReference type="Proteomes" id="UP001179952"/>
    </source>
</evidence>
<dbReference type="AlphaFoldDB" id="A0AAV9B6E9"/>
<proteinExistence type="inferred from homology"/>
<evidence type="ECO:0000313" key="7">
    <source>
        <dbReference type="EMBL" id="KAK1272265.1"/>
    </source>
</evidence>
<accession>A0AAV9B6E9</accession>
<dbReference type="EMBL" id="JAUJYN010000005">
    <property type="protein sequence ID" value="KAK1272265.1"/>
    <property type="molecule type" value="Genomic_DNA"/>
</dbReference>
<evidence type="ECO:0000256" key="5">
    <source>
        <dbReference type="ARBA" id="ARBA00093465"/>
    </source>
</evidence>
<comment type="caution">
    <text evidence="7">The sequence shown here is derived from an EMBL/GenBank/DDBJ whole genome shotgun (WGS) entry which is preliminary data.</text>
</comment>
<evidence type="ECO:0000256" key="4">
    <source>
        <dbReference type="ARBA" id="ARBA00023306"/>
    </source>
</evidence>
<dbReference type="InterPro" id="IPR057337">
    <property type="entry name" value="Sororin_C"/>
</dbReference>
<organism evidence="7 8">
    <name type="scientific">Acorus gramineus</name>
    <name type="common">Dwarf sweet flag</name>
    <dbReference type="NCBI Taxonomy" id="55184"/>
    <lineage>
        <taxon>Eukaryota</taxon>
        <taxon>Viridiplantae</taxon>
        <taxon>Streptophyta</taxon>
        <taxon>Embryophyta</taxon>
        <taxon>Tracheophyta</taxon>
        <taxon>Spermatophyta</taxon>
        <taxon>Magnoliopsida</taxon>
        <taxon>Liliopsida</taxon>
        <taxon>Acoraceae</taxon>
        <taxon>Acorus</taxon>
    </lineage>
</organism>
<reference evidence="7" key="1">
    <citation type="journal article" date="2023" name="Nat. Commun.">
        <title>Diploid and tetraploid genomes of Acorus and the evolution of monocots.</title>
        <authorList>
            <person name="Ma L."/>
            <person name="Liu K.W."/>
            <person name="Li Z."/>
            <person name="Hsiao Y.Y."/>
            <person name="Qi Y."/>
            <person name="Fu T."/>
            <person name="Tang G.D."/>
            <person name="Zhang D."/>
            <person name="Sun W.H."/>
            <person name="Liu D.K."/>
            <person name="Li Y."/>
            <person name="Chen G.Z."/>
            <person name="Liu X.D."/>
            <person name="Liao X.Y."/>
            <person name="Jiang Y.T."/>
            <person name="Yu X."/>
            <person name="Hao Y."/>
            <person name="Huang J."/>
            <person name="Zhao X.W."/>
            <person name="Ke S."/>
            <person name="Chen Y.Y."/>
            <person name="Wu W.L."/>
            <person name="Hsu J.L."/>
            <person name="Lin Y.F."/>
            <person name="Huang M.D."/>
            <person name="Li C.Y."/>
            <person name="Huang L."/>
            <person name="Wang Z.W."/>
            <person name="Zhao X."/>
            <person name="Zhong W.Y."/>
            <person name="Peng D.H."/>
            <person name="Ahmad S."/>
            <person name="Lan S."/>
            <person name="Zhang J.S."/>
            <person name="Tsai W.C."/>
            <person name="Van de Peer Y."/>
            <person name="Liu Z.J."/>
        </authorList>
    </citation>
    <scope>NUCLEOTIDE SEQUENCE</scope>
    <source>
        <strain evidence="7">SCP</strain>
    </source>
</reference>
<keyword evidence="1" id="KW-0132">Cell division</keyword>
<evidence type="ECO:0000256" key="2">
    <source>
        <dbReference type="ARBA" id="ARBA00022776"/>
    </source>
</evidence>
<comment type="similarity">
    <text evidence="5">Belongs to the sororin family.</text>
</comment>
<name>A0AAV9B6E9_ACOGR</name>
<gene>
    <name evidence="7" type="ORF">QJS04_geneDACA005896</name>
</gene>